<gene>
    <name evidence="8" type="ORF">FHP29_19520</name>
</gene>
<dbReference type="Gene3D" id="3.30.565.10">
    <property type="entry name" value="Histidine kinase-like ATPase, C-terminal domain"/>
    <property type="match status" value="1"/>
</dbReference>
<evidence type="ECO:0000256" key="4">
    <source>
        <dbReference type="ARBA" id="ARBA00022777"/>
    </source>
</evidence>
<evidence type="ECO:0000256" key="3">
    <source>
        <dbReference type="ARBA" id="ARBA00022553"/>
    </source>
</evidence>
<feature type="transmembrane region" description="Helical" evidence="6">
    <location>
        <begin position="40"/>
        <end position="60"/>
    </location>
</feature>
<organism evidence="8 9">
    <name type="scientific">Nocardioides albidus</name>
    <dbReference type="NCBI Taxonomy" id="1517589"/>
    <lineage>
        <taxon>Bacteria</taxon>
        <taxon>Bacillati</taxon>
        <taxon>Actinomycetota</taxon>
        <taxon>Actinomycetes</taxon>
        <taxon>Propionibacteriales</taxon>
        <taxon>Nocardioidaceae</taxon>
        <taxon>Nocardioides</taxon>
    </lineage>
</organism>
<dbReference type="EC" id="2.7.13.3" evidence="2"/>
<dbReference type="SMART" id="SM00387">
    <property type="entry name" value="HATPase_c"/>
    <property type="match status" value="1"/>
</dbReference>
<dbReference type="PRINTS" id="PR00344">
    <property type="entry name" value="BCTRLSENSOR"/>
</dbReference>
<dbReference type="InterPro" id="IPR005467">
    <property type="entry name" value="His_kinase_dom"/>
</dbReference>
<dbReference type="PANTHER" id="PTHR43547">
    <property type="entry name" value="TWO-COMPONENT HISTIDINE KINASE"/>
    <property type="match status" value="1"/>
</dbReference>
<keyword evidence="6" id="KW-0472">Membrane</keyword>
<protein>
    <recommendedName>
        <fullName evidence="2">histidine kinase</fullName>
        <ecNumber evidence="2">2.7.13.3</ecNumber>
    </recommendedName>
</protein>
<dbReference type="PROSITE" id="PS50109">
    <property type="entry name" value="HIS_KIN"/>
    <property type="match status" value="1"/>
</dbReference>
<keyword evidence="4 8" id="KW-0418">Kinase</keyword>
<evidence type="ECO:0000256" key="6">
    <source>
        <dbReference type="SAM" id="Phobius"/>
    </source>
</evidence>
<evidence type="ECO:0000313" key="8">
    <source>
        <dbReference type="EMBL" id="TNM36345.1"/>
    </source>
</evidence>
<evidence type="ECO:0000256" key="1">
    <source>
        <dbReference type="ARBA" id="ARBA00000085"/>
    </source>
</evidence>
<evidence type="ECO:0000256" key="5">
    <source>
        <dbReference type="ARBA" id="ARBA00023012"/>
    </source>
</evidence>
<sequence>MDPLASAGNICTVLAALGLLASALVLSFDARLTQSRIRARLATAATLVAVQDLPLTVVAITDPSRSGFSHRITAGHLVTILIVLAVLSDGARRDEPPRLNPMLAGLLLGSVALGGRLAVLADPTPFLTVGHPVDVAVLVAITVLVAAAVLQVLRSPLPRWAALRVSGAMFVLFAARLGATAAEATSPPPAVIVGVVACSALLATTVTSLLLSTLLATRSREATLLLRATAAEATVQHDREVVHELRSATAGIVAGVQLLAGGRVPPGPRRRALEQMVGTETARMGRAFDQDEPEELTRLCVDDVVEPLVVAQEALGHPVAWHRSGHHVVTRHDALSEVLRVLLDNARRHGHGQRTTVTARPVGDTIELRVSDSGPGIEPHLHDRIFHWGVRGTSSHGQGIGLQRAHRLMLELGGSLDHDRNAAQWGGATFVVTLPAAERGTVATGPATLIAPVRRSGPRSPSAAAEVG</sequence>
<proteinExistence type="predicted"/>
<dbReference type="Proteomes" id="UP000313231">
    <property type="component" value="Unassembled WGS sequence"/>
</dbReference>
<feature type="transmembrane region" description="Helical" evidence="6">
    <location>
        <begin position="6"/>
        <end position="28"/>
    </location>
</feature>
<evidence type="ECO:0000313" key="9">
    <source>
        <dbReference type="Proteomes" id="UP000313231"/>
    </source>
</evidence>
<reference evidence="8 9" key="1">
    <citation type="journal article" date="2016" name="Int. J. Syst. Evol. Microbiol.">
        <title>Nocardioides albidus sp. nov., an actinobacterium isolated from garden soil.</title>
        <authorList>
            <person name="Singh H."/>
            <person name="Du J."/>
            <person name="Trinh H."/>
            <person name="Won K."/>
            <person name="Yang J.E."/>
            <person name="Yin C."/>
            <person name="Kook M."/>
            <person name="Yi T.H."/>
        </authorList>
    </citation>
    <scope>NUCLEOTIDE SEQUENCE [LARGE SCALE GENOMIC DNA]</scope>
    <source>
        <strain evidence="8 9">CCTCC AB 2015297</strain>
    </source>
</reference>
<feature type="transmembrane region" description="Helical" evidence="6">
    <location>
        <begin position="133"/>
        <end position="153"/>
    </location>
</feature>
<comment type="catalytic activity">
    <reaction evidence="1">
        <text>ATP + protein L-histidine = ADP + protein N-phospho-L-histidine.</text>
        <dbReference type="EC" id="2.7.13.3"/>
    </reaction>
</comment>
<evidence type="ECO:0000256" key="2">
    <source>
        <dbReference type="ARBA" id="ARBA00012438"/>
    </source>
</evidence>
<dbReference type="SUPFAM" id="SSF55874">
    <property type="entry name" value="ATPase domain of HSP90 chaperone/DNA topoisomerase II/histidine kinase"/>
    <property type="match status" value="1"/>
</dbReference>
<feature type="transmembrane region" description="Helical" evidence="6">
    <location>
        <begin position="72"/>
        <end position="91"/>
    </location>
</feature>
<keyword evidence="3" id="KW-0597">Phosphoprotein</keyword>
<dbReference type="AlphaFoldDB" id="A0A5C4VKY9"/>
<dbReference type="InterPro" id="IPR036890">
    <property type="entry name" value="HATPase_C_sf"/>
</dbReference>
<feature type="transmembrane region" description="Helical" evidence="6">
    <location>
        <begin position="191"/>
        <end position="217"/>
    </location>
</feature>
<keyword evidence="9" id="KW-1185">Reference proteome</keyword>
<feature type="transmembrane region" description="Helical" evidence="6">
    <location>
        <begin position="103"/>
        <end position="121"/>
    </location>
</feature>
<feature type="transmembrane region" description="Helical" evidence="6">
    <location>
        <begin position="160"/>
        <end position="179"/>
    </location>
</feature>
<dbReference type="RefSeq" id="WP_139624531.1">
    <property type="nucleotide sequence ID" value="NZ_VDMP01000027.1"/>
</dbReference>
<keyword evidence="6" id="KW-1133">Transmembrane helix</keyword>
<dbReference type="InterPro" id="IPR003594">
    <property type="entry name" value="HATPase_dom"/>
</dbReference>
<keyword evidence="6" id="KW-0812">Transmembrane</keyword>
<dbReference type="GO" id="GO:0000155">
    <property type="term" value="F:phosphorelay sensor kinase activity"/>
    <property type="evidence" value="ECO:0007669"/>
    <property type="project" value="TreeGrafter"/>
</dbReference>
<keyword evidence="4 8" id="KW-0808">Transferase</keyword>
<feature type="domain" description="Histidine kinase" evidence="7">
    <location>
        <begin position="240"/>
        <end position="438"/>
    </location>
</feature>
<dbReference type="OrthoDB" id="5195045at2"/>
<accession>A0A5C4VKY9</accession>
<dbReference type="EMBL" id="VDMP01000027">
    <property type="protein sequence ID" value="TNM36345.1"/>
    <property type="molecule type" value="Genomic_DNA"/>
</dbReference>
<comment type="caution">
    <text evidence="8">The sequence shown here is derived from an EMBL/GenBank/DDBJ whole genome shotgun (WGS) entry which is preliminary data.</text>
</comment>
<dbReference type="PANTHER" id="PTHR43547:SF2">
    <property type="entry name" value="HYBRID SIGNAL TRANSDUCTION HISTIDINE KINASE C"/>
    <property type="match status" value="1"/>
</dbReference>
<dbReference type="InterPro" id="IPR004358">
    <property type="entry name" value="Sig_transdc_His_kin-like_C"/>
</dbReference>
<dbReference type="Pfam" id="PF02518">
    <property type="entry name" value="HATPase_c"/>
    <property type="match status" value="1"/>
</dbReference>
<keyword evidence="5" id="KW-0902">Two-component regulatory system</keyword>
<name>A0A5C4VKY9_9ACTN</name>
<evidence type="ECO:0000259" key="7">
    <source>
        <dbReference type="PROSITE" id="PS50109"/>
    </source>
</evidence>